<feature type="region of interest" description="Disordered" evidence="5">
    <location>
        <begin position="1522"/>
        <end position="1560"/>
    </location>
</feature>
<dbReference type="Gene3D" id="3.40.50.300">
    <property type="entry name" value="P-loop containing nucleotide triphosphate hydrolases"/>
    <property type="match status" value="1"/>
</dbReference>
<feature type="region of interest" description="Disordered" evidence="5">
    <location>
        <begin position="1"/>
        <end position="87"/>
    </location>
</feature>
<feature type="compositionally biased region" description="Basic and acidic residues" evidence="5">
    <location>
        <begin position="52"/>
        <end position="61"/>
    </location>
</feature>
<accession>A0A0C4DZX1</accession>
<gene>
    <name evidence="9" type="ORF">MAPG_05632</name>
</gene>
<comment type="subcellular location">
    <subcellularLocation>
        <location evidence="4">Endoplasmic reticulum membrane</location>
    </subcellularLocation>
</comment>
<dbReference type="InterPro" id="IPR011047">
    <property type="entry name" value="Quinoprotein_ADH-like_sf"/>
</dbReference>
<name>A0A0C4DZX1_MAGP6</name>
<organism evidence="10 11">
    <name type="scientific">Magnaporthiopsis poae (strain ATCC 64411 / 73-15)</name>
    <name type="common">Kentucky bluegrass fungus</name>
    <name type="synonym">Magnaporthe poae</name>
    <dbReference type="NCBI Taxonomy" id="644358"/>
    <lineage>
        <taxon>Eukaryota</taxon>
        <taxon>Fungi</taxon>
        <taxon>Dikarya</taxon>
        <taxon>Ascomycota</taxon>
        <taxon>Pezizomycotina</taxon>
        <taxon>Sordariomycetes</taxon>
        <taxon>Sordariomycetidae</taxon>
        <taxon>Magnaporthales</taxon>
        <taxon>Magnaporthaceae</taxon>
        <taxon>Magnaporthiopsis</taxon>
    </lineage>
</organism>
<keyword evidence="3" id="KW-0677">Repeat</keyword>
<dbReference type="SUPFAM" id="SSF52540">
    <property type="entry name" value="P-loop containing nucleoside triphosphate hydrolases"/>
    <property type="match status" value="1"/>
</dbReference>
<dbReference type="Gene3D" id="2.130.10.10">
    <property type="entry name" value="YVTN repeat-like/Quinoprotein amine dehydrogenase"/>
    <property type="match status" value="3"/>
</dbReference>
<dbReference type="GO" id="GO:0016788">
    <property type="term" value="F:hydrolase activity, acting on ester bonds"/>
    <property type="evidence" value="ECO:0007669"/>
    <property type="project" value="InterPro"/>
</dbReference>
<feature type="compositionally biased region" description="Polar residues" evidence="5">
    <location>
        <begin position="31"/>
        <end position="48"/>
    </location>
</feature>
<evidence type="ECO:0000256" key="1">
    <source>
        <dbReference type="ARBA" id="ARBA00003496"/>
    </source>
</evidence>
<dbReference type="PANTHER" id="PTHR10039:SF16">
    <property type="entry name" value="GPI INOSITOL-DEACYLASE"/>
    <property type="match status" value="1"/>
</dbReference>
<protein>
    <recommendedName>
        <fullName evidence="2 4">GPI inositol-deacylase</fullName>
        <ecNumber evidence="4">3.1.-.-</ecNumber>
    </recommendedName>
</protein>
<dbReference type="GO" id="GO:0015031">
    <property type="term" value="P:protein transport"/>
    <property type="evidence" value="ECO:0007669"/>
    <property type="project" value="UniProtKB-KW"/>
</dbReference>
<sequence>MFRRGPFRSDSSVNDSADDESPRTHPRTHLSRASVSQGSINSLGSSAGDSDIAIRTRERQRLHTSHTLSSSPGSRPEGSGSGAAAPDPLGLQLVHKLDGAVGDIVFVHGLGGSAWRTWSWNRDTALFWPEWLAEEDDVLATFRVWTFGYNASFRGAATNLTILDFAKDLLLQLMTALDDGQNRVTDPSPQTPIVFVVHSMGGLVVKKAYTMGKHDEQYSGLVSRIKAILFLATPHRGSQYAKILNNILSTTPLATSSKAYVAGLDMQSDTIQDINEAFRQHCDGLSLCSFYETLKTNLGFTKAMIVEKSSAVLGYPSEISVGMDADHHTVCKYRDRSDPNFRRIRGVLRKWAFDFAPRTAPTPIDITVPPVPEASLSLNAEQRIADIFGLKGIGAYTGTGTETTGPGTSGSWLFERREFQSWLSGPSDETGCQQFLLVGLPGTGKTVLSRMTVKRLKSMGLEVQHHFFDRTNHLKRTRQFCFHSLAAQLALTNKLFRDEVLRLHDKTGISFDLGDSSMDFQTVWERFFEGILFQIRSEKPIIWVLDSIDESDAPSLLLPRLAAIQSRTPIRIFITSRPLKGLPSWDQTRTLTYFLRPSDTTEDMINYVTRAVQDGVPDDPVTQKFVREEILSRASGSFLWARLALEIIQDSWHIKSDILAALTEVPKGMAAMYNRMLSAMEEQQPRNRALAKRVLQWVACSVRALYVDEIAVALQPEFGEFVNLAVSLTQICGHFITVEHSEPDRPRVSLIHATAREFLLHGGDDGKPPCIDTRKAHEYVALACLRYLSDEQWKRRFGAIPTSWGQAETAAVSDRLAAVTREHTLLDYATSQWAYHLSRSSVESPALIEALENFLLNYCLSWIEGVALSQKMAILVRSAKFLKKFVKKSKRHSSLDPRQTMHNISAATSPVSPVTQDSLDWVQLWATDFIRIAGKFAANLVCSPSSVYRNIPPMCPAHSMVGKTFGGSTSPFARSDHLSVSGLSSETWGDCLASVVVGNDEFVNDVLATESYFFTLVRSAGCITVWSAQTCEKLRTFDHGEYVDVMAVGRAGHKLATSGFSSYHIWDVSTGQRLHRIPKEEDATARALAFGPGETEVKAALDDCTIQSIQLESGKVETVQLDCVGLDSGYEGSPWRQALSPDLTRVAMAWRGRTPIVEDLRSRGKQPLRCRSLGFSDPLMYPEQLVWHPDGSQLLILCNDTSLWEWRLSDDDILEHPNVRARDMAISGDGSLLLTVEHTGAISIWATPHLNLVYRLVNNGDRSAAAAFSPDSQRFYDVRGSICNAWEPDALVRSDDQDNEDATSTTGSSMLTEPAILAQSSQNSTITAIAMGPADKFFACAREDGSVIIHDSLDGGKRLRKVHSHPPYCEVHLLAWSASGKYLASCDVSGHLIVKRLQIKEEDKSAAKEASSRIGGAHAAADTSFKGRWAVFPALDCRLGETVRQLIFNPDEKLIWISTGQRERLWDLKSKKELFASPPREGSEQWHWCQHPMQPDRLLCFRGLNSHVVDWLTGRDMDADVAAPQPGVEDSKLLLSPELGPSDRSQEEASGDRSPSPHKFRPCGNVVWSAPINNGRCQRILAVSTTDYPWTLTSHAGVELHLVNTKQPLDDVDFAAASSAALNRTPEDDQRKHQQEIPAEVRSRVKLLLGSKGRSLIFLGLDGWIYSYDVSSMGAMPATSSGGGGGGGDAAGKTVPRPDLDPVGLRRHFFLPRDWLNTTTAHMARVGNGVDATFFCPKQGEVAIVRNGLRF</sequence>
<comment type="function">
    <text evidence="1 4">Involved in inositol deacylation of GPI-anchored proteins which plays important roles in the quality control and ER-associated degradation of GPI-anchored proteins.</text>
</comment>
<evidence type="ECO:0000313" key="9">
    <source>
        <dbReference type="EMBL" id="KLU86620.1"/>
    </source>
</evidence>
<evidence type="ECO:0000259" key="8">
    <source>
        <dbReference type="Pfam" id="PF24883"/>
    </source>
</evidence>
<comment type="similarity">
    <text evidence="4">Belongs to the GPI inositol-deacylase family.</text>
</comment>
<keyword evidence="4" id="KW-0256">Endoplasmic reticulum</keyword>
<dbReference type="OMA" id="ADHHTVC"/>
<dbReference type="OrthoDB" id="1658288at2759"/>
<evidence type="ECO:0000259" key="7">
    <source>
        <dbReference type="Pfam" id="PF22939"/>
    </source>
</evidence>
<keyword evidence="4" id="KW-0472">Membrane</keyword>
<keyword evidence="4" id="KW-0378">Hydrolase</keyword>
<dbReference type="SUPFAM" id="SSF53474">
    <property type="entry name" value="alpha/beta-Hydrolases"/>
    <property type="match status" value="1"/>
</dbReference>
<keyword evidence="11" id="KW-1185">Reference proteome</keyword>
<dbReference type="EMBL" id="GL876969">
    <property type="protein sequence ID" value="KLU86620.1"/>
    <property type="molecule type" value="Genomic_DNA"/>
</dbReference>
<dbReference type="VEuPathDB" id="FungiDB:MAPG_05632"/>
<feature type="compositionally biased region" description="Low complexity" evidence="5">
    <location>
        <begin position="68"/>
        <end position="87"/>
    </location>
</feature>
<keyword evidence="4" id="KW-0653">Protein transport</keyword>
<reference evidence="10" key="4">
    <citation type="journal article" date="2015" name="G3 (Bethesda)">
        <title>Genome sequences of three phytopathogenic species of the Magnaporthaceae family of fungi.</title>
        <authorList>
            <person name="Okagaki L.H."/>
            <person name="Nunes C.C."/>
            <person name="Sailsbery J."/>
            <person name="Clay B."/>
            <person name="Brown D."/>
            <person name="John T."/>
            <person name="Oh Y."/>
            <person name="Young N."/>
            <person name="Fitzgerald M."/>
            <person name="Haas B.J."/>
            <person name="Zeng Q."/>
            <person name="Young S."/>
            <person name="Adiconis X."/>
            <person name="Fan L."/>
            <person name="Levin J.Z."/>
            <person name="Mitchell T.K."/>
            <person name="Okubara P.A."/>
            <person name="Farman M.L."/>
            <person name="Kohn L.M."/>
            <person name="Birren B."/>
            <person name="Ma L.-J."/>
            <person name="Dean R.A."/>
        </authorList>
    </citation>
    <scope>NUCLEOTIDE SEQUENCE</scope>
    <source>
        <strain evidence="10">ATCC 64411 / 73-15</strain>
    </source>
</reference>
<keyword evidence="4" id="KW-0813">Transport</keyword>
<evidence type="ECO:0000256" key="4">
    <source>
        <dbReference type="RuleBase" id="RU365011"/>
    </source>
</evidence>
<dbReference type="Pfam" id="PF22939">
    <property type="entry name" value="WHD_GPIID"/>
    <property type="match status" value="1"/>
</dbReference>
<feature type="domain" description="GPI inositol-deacylase winged helix" evidence="7">
    <location>
        <begin position="683"/>
        <end position="763"/>
    </location>
</feature>
<evidence type="ECO:0000256" key="2">
    <source>
        <dbReference type="ARBA" id="ARBA00015856"/>
    </source>
</evidence>
<evidence type="ECO:0000313" key="11">
    <source>
        <dbReference type="Proteomes" id="UP000011715"/>
    </source>
</evidence>
<evidence type="ECO:0000256" key="5">
    <source>
        <dbReference type="SAM" id="MobiDB-lite"/>
    </source>
</evidence>
<dbReference type="EnsemblFungi" id="MAPG_05632T0">
    <property type="protein sequence ID" value="MAPG_05632T0"/>
    <property type="gene ID" value="MAPG_05632"/>
</dbReference>
<dbReference type="Pfam" id="PF07819">
    <property type="entry name" value="PGAP1"/>
    <property type="match status" value="1"/>
</dbReference>
<dbReference type="InterPro" id="IPR027417">
    <property type="entry name" value="P-loop_NTPase"/>
</dbReference>
<dbReference type="GO" id="GO:0005789">
    <property type="term" value="C:endoplasmic reticulum membrane"/>
    <property type="evidence" value="ECO:0007669"/>
    <property type="project" value="UniProtKB-SubCell"/>
</dbReference>
<dbReference type="Pfam" id="PF24883">
    <property type="entry name" value="NPHP3_N"/>
    <property type="match status" value="1"/>
</dbReference>
<dbReference type="InterPro" id="IPR056884">
    <property type="entry name" value="NPHP3-like_N"/>
</dbReference>
<dbReference type="EC" id="3.1.-.-" evidence="4"/>
<dbReference type="InterPro" id="IPR001680">
    <property type="entry name" value="WD40_rpt"/>
</dbReference>
<dbReference type="Gene3D" id="3.40.50.1820">
    <property type="entry name" value="alpha/beta hydrolase"/>
    <property type="match status" value="1"/>
</dbReference>
<feature type="domain" description="GPI inositol-deacylase PGAP1-like alpha/beta" evidence="6">
    <location>
        <begin position="104"/>
        <end position="240"/>
    </location>
</feature>
<dbReference type="SUPFAM" id="SSF50998">
    <property type="entry name" value="Quinoprotein alcohol dehydrogenase-like"/>
    <property type="match status" value="1"/>
</dbReference>
<dbReference type="InterPro" id="IPR054471">
    <property type="entry name" value="GPIID_WHD"/>
</dbReference>
<dbReference type="SMART" id="SM00320">
    <property type="entry name" value="WD40"/>
    <property type="match status" value="4"/>
</dbReference>
<evidence type="ECO:0000259" key="6">
    <source>
        <dbReference type="Pfam" id="PF07819"/>
    </source>
</evidence>
<reference evidence="11" key="2">
    <citation type="submission" date="2010-05" db="EMBL/GenBank/DDBJ databases">
        <title>The genome sequence of Magnaporthe poae strain ATCC 64411.</title>
        <authorList>
            <person name="Ma L.-J."/>
            <person name="Dead R."/>
            <person name="Young S."/>
            <person name="Zeng Q."/>
            <person name="Koehrsen M."/>
            <person name="Alvarado L."/>
            <person name="Berlin A."/>
            <person name="Chapman S.B."/>
            <person name="Chen Z."/>
            <person name="Freedman E."/>
            <person name="Gellesch M."/>
            <person name="Goldberg J."/>
            <person name="Griggs A."/>
            <person name="Gujja S."/>
            <person name="Heilman E.R."/>
            <person name="Heiman D."/>
            <person name="Hepburn T."/>
            <person name="Howarth C."/>
            <person name="Jen D."/>
            <person name="Larson L."/>
            <person name="Mehta T."/>
            <person name="Neiman D."/>
            <person name="Pearson M."/>
            <person name="Roberts A."/>
            <person name="Saif S."/>
            <person name="Shea T."/>
            <person name="Shenoy N."/>
            <person name="Sisk P."/>
            <person name="Stolte C."/>
            <person name="Sykes S."/>
            <person name="Walk T."/>
            <person name="White J."/>
            <person name="Yandava C."/>
            <person name="Haas B."/>
            <person name="Nusbaum C."/>
            <person name="Birren B."/>
        </authorList>
    </citation>
    <scope>NUCLEOTIDE SEQUENCE [LARGE SCALE GENOMIC DNA]</scope>
    <source>
        <strain evidence="11">ATCC 64411 / 73-15</strain>
    </source>
</reference>
<reference evidence="9" key="3">
    <citation type="submission" date="2011-03" db="EMBL/GenBank/DDBJ databases">
        <title>Annotation of Magnaporthe poae ATCC 64411.</title>
        <authorList>
            <person name="Ma L.-J."/>
            <person name="Dead R."/>
            <person name="Young S.K."/>
            <person name="Zeng Q."/>
            <person name="Gargeya S."/>
            <person name="Fitzgerald M."/>
            <person name="Haas B."/>
            <person name="Abouelleil A."/>
            <person name="Alvarado L."/>
            <person name="Arachchi H.M."/>
            <person name="Berlin A."/>
            <person name="Brown A."/>
            <person name="Chapman S.B."/>
            <person name="Chen Z."/>
            <person name="Dunbar C."/>
            <person name="Freedman E."/>
            <person name="Gearin G."/>
            <person name="Gellesch M."/>
            <person name="Goldberg J."/>
            <person name="Griggs A."/>
            <person name="Gujja S."/>
            <person name="Heiman D."/>
            <person name="Howarth C."/>
            <person name="Larson L."/>
            <person name="Lui A."/>
            <person name="MacDonald P.J.P."/>
            <person name="Mehta T."/>
            <person name="Montmayeur A."/>
            <person name="Murphy C."/>
            <person name="Neiman D."/>
            <person name="Pearson M."/>
            <person name="Priest M."/>
            <person name="Roberts A."/>
            <person name="Saif S."/>
            <person name="Shea T."/>
            <person name="Shenoy N."/>
            <person name="Sisk P."/>
            <person name="Stolte C."/>
            <person name="Sykes S."/>
            <person name="Yandava C."/>
            <person name="Wortman J."/>
            <person name="Nusbaum C."/>
            <person name="Birren B."/>
        </authorList>
    </citation>
    <scope>NUCLEOTIDE SEQUENCE</scope>
    <source>
        <strain evidence="9">ATCC 64411</strain>
    </source>
</reference>
<dbReference type="Proteomes" id="UP000011715">
    <property type="component" value="Unassembled WGS sequence"/>
</dbReference>
<dbReference type="eggNOG" id="KOG2029">
    <property type="taxonomic scope" value="Eukaryota"/>
</dbReference>
<dbReference type="PANTHER" id="PTHR10039">
    <property type="entry name" value="AMELOGENIN"/>
    <property type="match status" value="1"/>
</dbReference>
<reference evidence="10" key="5">
    <citation type="submission" date="2015-06" db="UniProtKB">
        <authorList>
            <consortium name="EnsemblFungi"/>
        </authorList>
    </citation>
    <scope>IDENTIFICATION</scope>
    <source>
        <strain evidence="10">ATCC 64411</strain>
    </source>
</reference>
<evidence type="ECO:0000313" key="10">
    <source>
        <dbReference type="EnsemblFungi" id="MAPG_05632T0"/>
    </source>
</evidence>
<reference evidence="9" key="1">
    <citation type="submission" date="2010-05" db="EMBL/GenBank/DDBJ databases">
        <title>The Genome Sequence of Magnaporthe poae strain ATCC 64411.</title>
        <authorList>
            <consortium name="The Broad Institute Genome Sequencing Platform"/>
            <consortium name="Broad Institute Genome Sequencing Center for Infectious Disease"/>
            <person name="Ma L.-J."/>
            <person name="Dead R."/>
            <person name="Young S."/>
            <person name="Zeng Q."/>
            <person name="Koehrsen M."/>
            <person name="Alvarado L."/>
            <person name="Berlin A."/>
            <person name="Chapman S.B."/>
            <person name="Chen Z."/>
            <person name="Freedman E."/>
            <person name="Gellesch M."/>
            <person name="Goldberg J."/>
            <person name="Griggs A."/>
            <person name="Gujja S."/>
            <person name="Heilman E.R."/>
            <person name="Heiman D."/>
            <person name="Hepburn T."/>
            <person name="Howarth C."/>
            <person name="Jen D."/>
            <person name="Larson L."/>
            <person name="Mehta T."/>
            <person name="Neiman D."/>
            <person name="Pearson M."/>
            <person name="Roberts A."/>
            <person name="Saif S."/>
            <person name="Shea T."/>
            <person name="Shenoy N."/>
            <person name="Sisk P."/>
            <person name="Stolte C."/>
            <person name="Sykes S."/>
            <person name="Walk T."/>
            <person name="White J."/>
            <person name="Yandava C."/>
            <person name="Haas B."/>
            <person name="Nusbaum C."/>
            <person name="Birren B."/>
        </authorList>
    </citation>
    <scope>NUCLEOTIDE SEQUENCE</scope>
    <source>
        <strain evidence="9">ATCC 64411</strain>
    </source>
</reference>
<dbReference type="InterPro" id="IPR029058">
    <property type="entry name" value="AB_hydrolase_fold"/>
</dbReference>
<dbReference type="InterPro" id="IPR015943">
    <property type="entry name" value="WD40/YVTN_repeat-like_dom_sf"/>
</dbReference>
<feature type="domain" description="Nephrocystin 3-like N-terminal" evidence="8">
    <location>
        <begin position="409"/>
        <end position="577"/>
    </location>
</feature>
<dbReference type="InterPro" id="IPR012908">
    <property type="entry name" value="PGAP1-ab_dom-like"/>
</dbReference>
<dbReference type="EMBL" id="ADBL01001348">
    <property type="status" value="NOT_ANNOTATED_CDS"/>
    <property type="molecule type" value="Genomic_DNA"/>
</dbReference>
<proteinExistence type="inferred from homology"/>
<dbReference type="SUPFAM" id="SSF82171">
    <property type="entry name" value="DPP6 N-terminal domain-like"/>
    <property type="match status" value="1"/>
</dbReference>
<evidence type="ECO:0000256" key="3">
    <source>
        <dbReference type="ARBA" id="ARBA00022737"/>
    </source>
</evidence>